<dbReference type="PANTHER" id="PTHR38597:SF1">
    <property type="entry name" value="BLL3834 PROTEIN"/>
    <property type="match status" value="1"/>
</dbReference>
<dbReference type="InterPro" id="IPR008482">
    <property type="entry name" value="DUF763"/>
</dbReference>
<protein>
    <recommendedName>
        <fullName evidence="4">DUF763 domain-containing protein</fullName>
    </recommendedName>
</protein>
<feature type="compositionally biased region" description="Basic and acidic residues" evidence="1">
    <location>
        <begin position="402"/>
        <end position="411"/>
    </location>
</feature>
<accession>A0A2D0NI65</accession>
<evidence type="ECO:0008006" key="4">
    <source>
        <dbReference type="Google" id="ProtNLM"/>
    </source>
</evidence>
<dbReference type="Pfam" id="PF05559">
    <property type="entry name" value="DUF763"/>
    <property type="match status" value="1"/>
</dbReference>
<organism evidence="2 3">
    <name type="scientific">Flavilitoribacter nigricans (strain ATCC 23147 / DSM 23189 / NBRC 102662 / NCIMB 1420 / SS-2)</name>
    <name type="common">Lewinella nigricans</name>
    <dbReference type="NCBI Taxonomy" id="1122177"/>
    <lineage>
        <taxon>Bacteria</taxon>
        <taxon>Pseudomonadati</taxon>
        <taxon>Bacteroidota</taxon>
        <taxon>Saprospiria</taxon>
        <taxon>Saprospirales</taxon>
        <taxon>Lewinellaceae</taxon>
        <taxon>Flavilitoribacter</taxon>
    </lineage>
</organism>
<name>A0A2D0NI65_FLAN2</name>
<dbReference type="RefSeq" id="WP_099148350.1">
    <property type="nucleotide sequence ID" value="NZ_PDUD01000002.1"/>
</dbReference>
<sequence>MNAPAPGRHHADLPLHYGRVPPWLANRMATLGRAIVEAIVLEYGKGELLQRLSDPLWFQSFGAVLGMDWHSSGITTSVVGALKRAINPISKELGLHVCGGRGRHSRNTPRELLQIADRTGLDGDHLVLCSRLSAKVDNTAIQDGFSIYLHAFVLSDEGEWTVIQQGMNDATGLARRYHWHSKAFSSFLEDPHTYILGMNQGLILNLTDQQAGQTRQGILDLAGHHPVKMIQEIRQIQMPRRHDVLAEDIDLKRLGSILAMAYEQDLQDFESLLLLPGCGPRTLQSLTLVSEVIYGTPSRFTDPARYSFAHGGKDGKPFPVPTKVYDRTINTLRTAVDKAKIGHTDKQKAIRSLHDTARRLEEGFTPNDCFDQLIEREWKESHLFGGKTVMTDPGPRRRKRAKGDERQLRLF</sequence>
<evidence type="ECO:0000313" key="3">
    <source>
        <dbReference type="Proteomes" id="UP000223913"/>
    </source>
</evidence>
<dbReference type="Proteomes" id="UP000223913">
    <property type="component" value="Unassembled WGS sequence"/>
</dbReference>
<comment type="caution">
    <text evidence="2">The sequence shown here is derived from an EMBL/GenBank/DDBJ whole genome shotgun (WGS) entry which is preliminary data.</text>
</comment>
<reference evidence="2 3" key="1">
    <citation type="submission" date="2017-10" db="EMBL/GenBank/DDBJ databases">
        <title>The draft genome sequence of Lewinella nigricans NBRC 102662.</title>
        <authorList>
            <person name="Wang K."/>
        </authorList>
    </citation>
    <scope>NUCLEOTIDE SEQUENCE [LARGE SCALE GENOMIC DNA]</scope>
    <source>
        <strain evidence="2 3">NBRC 102662</strain>
    </source>
</reference>
<dbReference type="AlphaFoldDB" id="A0A2D0NI65"/>
<gene>
    <name evidence="2" type="ORF">CRP01_02160</name>
</gene>
<dbReference type="PANTHER" id="PTHR38597">
    <property type="entry name" value="BLL3834 PROTEIN"/>
    <property type="match status" value="1"/>
</dbReference>
<dbReference type="OrthoDB" id="9802662at2"/>
<evidence type="ECO:0000313" key="2">
    <source>
        <dbReference type="EMBL" id="PHN08147.1"/>
    </source>
</evidence>
<feature type="region of interest" description="Disordered" evidence="1">
    <location>
        <begin position="385"/>
        <end position="411"/>
    </location>
</feature>
<dbReference type="EMBL" id="PDUD01000002">
    <property type="protein sequence ID" value="PHN08147.1"/>
    <property type="molecule type" value="Genomic_DNA"/>
</dbReference>
<evidence type="ECO:0000256" key="1">
    <source>
        <dbReference type="SAM" id="MobiDB-lite"/>
    </source>
</evidence>
<keyword evidence="3" id="KW-1185">Reference proteome</keyword>
<proteinExistence type="predicted"/>